<evidence type="ECO:0000313" key="3">
    <source>
        <dbReference type="Proteomes" id="UP000886520"/>
    </source>
</evidence>
<organism evidence="2 3">
    <name type="scientific">Adiantum capillus-veneris</name>
    <name type="common">Maidenhair fern</name>
    <dbReference type="NCBI Taxonomy" id="13818"/>
    <lineage>
        <taxon>Eukaryota</taxon>
        <taxon>Viridiplantae</taxon>
        <taxon>Streptophyta</taxon>
        <taxon>Embryophyta</taxon>
        <taxon>Tracheophyta</taxon>
        <taxon>Polypodiopsida</taxon>
        <taxon>Polypodiidae</taxon>
        <taxon>Polypodiales</taxon>
        <taxon>Pteridineae</taxon>
        <taxon>Pteridaceae</taxon>
        <taxon>Vittarioideae</taxon>
        <taxon>Adiantum</taxon>
    </lineage>
</organism>
<feature type="chain" id="PRO_5038757991" description="Secreted protein" evidence="1">
    <location>
        <begin position="20"/>
        <end position="125"/>
    </location>
</feature>
<dbReference type="AlphaFoldDB" id="A0A9D4Z659"/>
<comment type="caution">
    <text evidence="2">The sequence shown here is derived from an EMBL/GenBank/DDBJ whole genome shotgun (WGS) entry which is preliminary data.</text>
</comment>
<keyword evidence="3" id="KW-1185">Reference proteome</keyword>
<accession>A0A9D4Z659</accession>
<name>A0A9D4Z659_ADICA</name>
<feature type="signal peptide" evidence="1">
    <location>
        <begin position="1"/>
        <end position="19"/>
    </location>
</feature>
<proteinExistence type="predicted"/>
<keyword evidence="1" id="KW-0732">Signal</keyword>
<evidence type="ECO:0000256" key="1">
    <source>
        <dbReference type="SAM" id="SignalP"/>
    </source>
</evidence>
<reference evidence="2" key="1">
    <citation type="submission" date="2021-01" db="EMBL/GenBank/DDBJ databases">
        <title>Adiantum capillus-veneris genome.</title>
        <authorList>
            <person name="Fang Y."/>
            <person name="Liao Q."/>
        </authorList>
    </citation>
    <scope>NUCLEOTIDE SEQUENCE</scope>
    <source>
        <strain evidence="2">H3</strain>
        <tissue evidence="2">Leaf</tissue>
    </source>
</reference>
<dbReference type="Proteomes" id="UP000886520">
    <property type="component" value="Chromosome 22"/>
</dbReference>
<dbReference type="EMBL" id="JABFUD020000022">
    <property type="protein sequence ID" value="KAI5062784.1"/>
    <property type="molecule type" value="Genomic_DNA"/>
</dbReference>
<protein>
    <recommendedName>
        <fullName evidence="4">Secreted protein</fullName>
    </recommendedName>
</protein>
<evidence type="ECO:0000313" key="2">
    <source>
        <dbReference type="EMBL" id="KAI5062784.1"/>
    </source>
</evidence>
<gene>
    <name evidence="2" type="ORF">GOP47_0023323</name>
</gene>
<sequence length="125" mass="13757">MRITQVVTLPCLVCWPLTSQHTPPETPWRPCCSTLSSTHNPSNPVPLRLAKASPSQLAPLPSSMPLTATPQLVPLLHATRSGIPFLQISKGWHSLHAAPRWRPPPACVARRLQPDISFFFCLLIA</sequence>
<evidence type="ECO:0008006" key="4">
    <source>
        <dbReference type="Google" id="ProtNLM"/>
    </source>
</evidence>